<dbReference type="CDD" id="cd06170">
    <property type="entry name" value="LuxR_C_like"/>
    <property type="match status" value="1"/>
</dbReference>
<dbReference type="InterPro" id="IPR036388">
    <property type="entry name" value="WH-like_DNA-bd_sf"/>
</dbReference>
<reference evidence="5 6" key="1">
    <citation type="submission" date="2020-02" db="EMBL/GenBank/DDBJ databases">
        <title>Full genome sequence of Nocardioides sp. R-3366.</title>
        <authorList>
            <person name="Im W.-T."/>
        </authorList>
    </citation>
    <scope>NUCLEOTIDE SEQUENCE [LARGE SCALE GENOMIC DNA]</scope>
    <source>
        <strain evidence="5 6">R-3366</strain>
    </source>
</reference>
<dbReference type="SMART" id="SM00421">
    <property type="entry name" value="HTH_LUXR"/>
    <property type="match status" value="1"/>
</dbReference>
<dbReference type="PRINTS" id="PR00038">
    <property type="entry name" value="HTHLUXR"/>
</dbReference>
<name>A0A6G6WEA2_9ACTN</name>
<dbReference type="PROSITE" id="PS50043">
    <property type="entry name" value="HTH_LUXR_2"/>
    <property type="match status" value="1"/>
</dbReference>
<keyword evidence="3" id="KW-0804">Transcription</keyword>
<dbReference type="EMBL" id="CP049257">
    <property type="protein sequence ID" value="QIG43370.1"/>
    <property type="molecule type" value="Genomic_DNA"/>
</dbReference>
<dbReference type="InterPro" id="IPR016032">
    <property type="entry name" value="Sig_transdc_resp-reg_C-effctor"/>
</dbReference>
<gene>
    <name evidence="5" type="ORF">G5V58_11875</name>
</gene>
<dbReference type="GO" id="GO:0003677">
    <property type="term" value="F:DNA binding"/>
    <property type="evidence" value="ECO:0007669"/>
    <property type="project" value="UniProtKB-KW"/>
</dbReference>
<accession>A0A6G6WEA2</accession>
<sequence>MRVAVVSRSHVVRAGLVSLIAQLQARAVVTEAVSLDGFLADYDVAIYDLEPADHDLASRRDVRGMVAGHTQVVGLVYDEARHGGELSIGEATIPLISLAVTPAQLLALLAAVMARGRHADRRNRRLPGELTEREFRVLELIGAGLTNEAIAKELYLSVNTVKTYVRTAYRKLDVPDRAQAMLWALEHGLAGGPERS</sequence>
<dbReference type="GO" id="GO:0006355">
    <property type="term" value="P:regulation of DNA-templated transcription"/>
    <property type="evidence" value="ECO:0007669"/>
    <property type="project" value="InterPro"/>
</dbReference>
<keyword evidence="1" id="KW-0805">Transcription regulation</keyword>
<dbReference type="Proteomes" id="UP000502996">
    <property type="component" value="Chromosome"/>
</dbReference>
<evidence type="ECO:0000256" key="1">
    <source>
        <dbReference type="ARBA" id="ARBA00023015"/>
    </source>
</evidence>
<evidence type="ECO:0000259" key="4">
    <source>
        <dbReference type="PROSITE" id="PS50043"/>
    </source>
</evidence>
<protein>
    <submittedName>
        <fullName evidence="5">Response regulator transcription factor</fullName>
    </submittedName>
</protein>
<dbReference type="SUPFAM" id="SSF46894">
    <property type="entry name" value="C-terminal effector domain of the bipartite response regulators"/>
    <property type="match status" value="1"/>
</dbReference>
<feature type="domain" description="HTH luxR-type" evidence="4">
    <location>
        <begin position="123"/>
        <end position="188"/>
    </location>
</feature>
<dbReference type="RefSeq" id="WP_165232764.1">
    <property type="nucleotide sequence ID" value="NZ_CP049257.1"/>
</dbReference>
<proteinExistence type="predicted"/>
<dbReference type="Pfam" id="PF00196">
    <property type="entry name" value="GerE"/>
    <property type="match status" value="1"/>
</dbReference>
<evidence type="ECO:0000256" key="3">
    <source>
        <dbReference type="ARBA" id="ARBA00023163"/>
    </source>
</evidence>
<dbReference type="InterPro" id="IPR000792">
    <property type="entry name" value="Tscrpt_reg_LuxR_C"/>
</dbReference>
<dbReference type="AlphaFoldDB" id="A0A6G6WEA2"/>
<keyword evidence="2" id="KW-0238">DNA-binding</keyword>
<dbReference type="PANTHER" id="PTHR44688">
    <property type="entry name" value="DNA-BINDING TRANSCRIPTIONAL ACTIVATOR DEVR_DOSR"/>
    <property type="match status" value="1"/>
</dbReference>
<dbReference type="Gene3D" id="1.10.10.10">
    <property type="entry name" value="Winged helix-like DNA-binding domain superfamily/Winged helix DNA-binding domain"/>
    <property type="match status" value="1"/>
</dbReference>
<dbReference type="KEGG" id="nano:G5V58_11875"/>
<keyword evidence="6" id="KW-1185">Reference proteome</keyword>
<evidence type="ECO:0000313" key="6">
    <source>
        <dbReference type="Proteomes" id="UP000502996"/>
    </source>
</evidence>
<evidence type="ECO:0000313" key="5">
    <source>
        <dbReference type="EMBL" id="QIG43370.1"/>
    </source>
</evidence>
<dbReference type="PANTHER" id="PTHR44688:SF25">
    <property type="entry name" value="HTH LUXR-TYPE DOMAIN-CONTAINING PROTEIN"/>
    <property type="match status" value="1"/>
</dbReference>
<evidence type="ECO:0000256" key="2">
    <source>
        <dbReference type="ARBA" id="ARBA00023125"/>
    </source>
</evidence>
<organism evidence="5 6">
    <name type="scientific">Nocardioides anomalus</name>
    <dbReference type="NCBI Taxonomy" id="2712223"/>
    <lineage>
        <taxon>Bacteria</taxon>
        <taxon>Bacillati</taxon>
        <taxon>Actinomycetota</taxon>
        <taxon>Actinomycetes</taxon>
        <taxon>Propionibacteriales</taxon>
        <taxon>Nocardioidaceae</taxon>
        <taxon>Nocardioides</taxon>
    </lineage>
</organism>